<dbReference type="AlphaFoldDB" id="A0A026W281"/>
<proteinExistence type="predicted"/>
<keyword evidence="4" id="KW-1185">Reference proteome</keyword>
<dbReference type="Proteomes" id="UP000053097">
    <property type="component" value="Unassembled WGS sequence"/>
</dbReference>
<evidence type="ECO:0000313" key="5">
    <source>
        <dbReference type="Proteomes" id="UP000279307"/>
    </source>
</evidence>
<evidence type="ECO:0000313" key="2">
    <source>
        <dbReference type="EMBL" id="EZA49706.1"/>
    </source>
</evidence>
<dbReference type="Proteomes" id="UP000279307">
    <property type="component" value="Chromosome 14"/>
</dbReference>
<feature type="signal peptide" evidence="1">
    <location>
        <begin position="1"/>
        <end position="21"/>
    </location>
</feature>
<keyword evidence="1" id="KW-0732">Signal</keyword>
<evidence type="ECO:0000313" key="4">
    <source>
        <dbReference type="Proteomes" id="UP000053097"/>
    </source>
</evidence>
<dbReference type="OrthoDB" id="7412216at2759"/>
<feature type="chain" id="PRO_5035983181" evidence="1">
    <location>
        <begin position="22"/>
        <end position="170"/>
    </location>
</feature>
<dbReference type="EMBL" id="QOIP01000014">
    <property type="protein sequence ID" value="RLU15126.1"/>
    <property type="molecule type" value="Genomic_DNA"/>
</dbReference>
<sequence length="170" mass="19649">MRLRDLVFNVLLISIVRFSTALPPLYPPTPDRLLILRLLPESVRTLHSIPDRWRIMHHPPFRAPQMEIQMMKGEVSPDENWMFANEYKYSGRDYESPTLRINDKKIEHGNVKANENEKSNNADIQENIPLSDNWVPPIGSRNVIAGPQYCDKGQRMDINGKCRGVIESRA</sequence>
<reference evidence="3 5" key="2">
    <citation type="journal article" date="2018" name="Genome Res.">
        <title>The genomic architecture and molecular evolution of ant odorant receptors.</title>
        <authorList>
            <person name="McKenzie S.K."/>
            <person name="Kronauer D.J.C."/>
        </authorList>
    </citation>
    <scope>NUCLEOTIDE SEQUENCE [LARGE SCALE GENOMIC DNA]</scope>
    <source>
        <strain evidence="3">Clonal line C1</strain>
    </source>
</reference>
<accession>A0A026W281</accession>
<dbReference type="OMA" id="MFANEYK"/>
<organism evidence="2 4">
    <name type="scientific">Ooceraea biroi</name>
    <name type="common">Clonal raider ant</name>
    <name type="synonym">Cerapachys biroi</name>
    <dbReference type="NCBI Taxonomy" id="2015173"/>
    <lineage>
        <taxon>Eukaryota</taxon>
        <taxon>Metazoa</taxon>
        <taxon>Ecdysozoa</taxon>
        <taxon>Arthropoda</taxon>
        <taxon>Hexapoda</taxon>
        <taxon>Insecta</taxon>
        <taxon>Pterygota</taxon>
        <taxon>Neoptera</taxon>
        <taxon>Endopterygota</taxon>
        <taxon>Hymenoptera</taxon>
        <taxon>Apocrita</taxon>
        <taxon>Aculeata</taxon>
        <taxon>Formicoidea</taxon>
        <taxon>Formicidae</taxon>
        <taxon>Dorylinae</taxon>
        <taxon>Ooceraea</taxon>
    </lineage>
</organism>
<reference evidence="3" key="3">
    <citation type="submission" date="2018-07" db="EMBL/GenBank/DDBJ databases">
        <authorList>
            <person name="Mckenzie S.K."/>
            <person name="Kronauer D.J.C."/>
        </authorList>
    </citation>
    <scope>NUCLEOTIDE SEQUENCE</scope>
    <source>
        <strain evidence="3">Clonal line C1</strain>
    </source>
</reference>
<gene>
    <name evidence="3" type="ORF">DMN91_013013</name>
    <name evidence="2" type="ORF">X777_11792</name>
</gene>
<dbReference type="EMBL" id="KK107502">
    <property type="protein sequence ID" value="EZA49706.1"/>
    <property type="molecule type" value="Genomic_DNA"/>
</dbReference>
<protein>
    <submittedName>
        <fullName evidence="2">Uncharacterized protein</fullName>
    </submittedName>
</protein>
<evidence type="ECO:0000313" key="3">
    <source>
        <dbReference type="EMBL" id="RLU15126.1"/>
    </source>
</evidence>
<reference evidence="2 4" key="1">
    <citation type="journal article" date="2014" name="Curr. Biol.">
        <title>The genome of the clonal raider ant Cerapachys biroi.</title>
        <authorList>
            <person name="Oxley P.R."/>
            <person name="Ji L."/>
            <person name="Fetter-Pruneda I."/>
            <person name="McKenzie S.K."/>
            <person name="Li C."/>
            <person name="Hu H."/>
            <person name="Zhang G."/>
            <person name="Kronauer D.J."/>
        </authorList>
    </citation>
    <scope>NUCLEOTIDE SEQUENCE [LARGE SCALE GENOMIC DNA]</scope>
</reference>
<evidence type="ECO:0000256" key="1">
    <source>
        <dbReference type="SAM" id="SignalP"/>
    </source>
</evidence>
<name>A0A026W281_OOCBI</name>